<organism evidence="12 13">
    <name type="scientific">Staphylococcus gallinarum</name>
    <dbReference type="NCBI Taxonomy" id="1293"/>
    <lineage>
        <taxon>Bacteria</taxon>
        <taxon>Bacillati</taxon>
        <taxon>Bacillota</taxon>
        <taxon>Bacilli</taxon>
        <taxon>Bacillales</taxon>
        <taxon>Staphylococcaceae</taxon>
        <taxon>Staphylococcus</taxon>
    </lineage>
</organism>
<accession>A0A418HQK1</accession>
<protein>
    <submittedName>
        <fullName evidence="12">ATP-binding cassette domain-containing protein</fullName>
    </submittedName>
</protein>
<dbReference type="EMBL" id="QXRZ01000002">
    <property type="protein sequence ID" value="RIL43800.1"/>
    <property type="molecule type" value="Genomic_DNA"/>
</dbReference>
<dbReference type="InterPro" id="IPR027417">
    <property type="entry name" value="P-loop_NTPase"/>
</dbReference>
<comment type="similarity">
    <text evidence="2">Belongs to the ABC transporter superfamily.</text>
</comment>
<name>A0A418HQK1_STAGA</name>
<dbReference type="PROSITE" id="PS50893">
    <property type="entry name" value="ABC_TRANSPORTER_2"/>
    <property type="match status" value="2"/>
</dbReference>
<evidence type="ECO:0000256" key="6">
    <source>
        <dbReference type="ARBA" id="ARBA00022741"/>
    </source>
</evidence>
<evidence type="ECO:0000256" key="7">
    <source>
        <dbReference type="ARBA" id="ARBA00022840"/>
    </source>
</evidence>
<evidence type="ECO:0000313" key="12">
    <source>
        <dbReference type="EMBL" id="RIL43800.1"/>
    </source>
</evidence>
<dbReference type="InterPro" id="IPR003593">
    <property type="entry name" value="AAA+_ATPase"/>
</dbReference>
<feature type="domain" description="ABC transporter" evidence="11">
    <location>
        <begin position="260"/>
        <end position="484"/>
    </location>
</feature>
<dbReference type="AlphaFoldDB" id="A0A418HQK1"/>
<reference evidence="12 13" key="1">
    <citation type="journal article" date="2016" name="Front. Microbiol.">
        <title>Comprehensive Phylogenetic Analysis of Bovine Non-aureus Staphylococci Species Based on Whole-Genome Sequencing.</title>
        <authorList>
            <person name="Naushad S."/>
            <person name="Barkema H.W."/>
            <person name="Luby C."/>
            <person name="Condas L.A."/>
            <person name="Nobrega D.B."/>
            <person name="Carson D.A."/>
            <person name="De Buck J."/>
        </authorList>
    </citation>
    <scope>NUCLEOTIDE SEQUENCE [LARGE SCALE GENOMIC DNA]</scope>
    <source>
        <strain evidence="12 13">SNUC 1388</strain>
    </source>
</reference>
<keyword evidence="4" id="KW-1003">Cell membrane</keyword>
<dbReference type="GO" id="GO:0042626">
    <property type="term" value="F:ATPase-coupled transmembrane transporter activity"/>
    <property type="evidence" value="ECO:0007669"/>
    <property type="project" value="TreeGrafter"/>
</dbReference>
<keyword evidence="9" id="KW-0472">Membrane</keyword>
<dbReference type="Gene3D" id="3.40.50.300">
    <property type="entry name" value="P-loop containing nucleotide triphosphate hydrolases"/>
    <property type="match status" value="2"/>
</dbReference>
<dbReference type="GO" id="GO:0043190">
    <property type="term" value="C:ATP-binding cassette (ABC) transporter complex"/>
    <property type="evidence" value="ECO:0007669"/>
    <property type="project" value="TreeGrafter"/>
</dbReference>
<keyword evidence="6" id="KW-0547">Nucleotide-binding</keyword>
<dbReference type="SUPFAM" id="SSF52540">
    <property type="entry name" value="P-loop containing nucleoside triphosphate hydrolases"/>
    <property type="match status" value="2"/>
</dbReference>
<evidence type="ECO:0000256" key="5">
    <source>
        <dbReference type="ARBA" id="ARBA00022737"/>
    </source>
</evidence>
<dbReference type="InterPro" id="IPR017871">
    <property type="entry name" value="ABC_transporter-like_CS"/>
</dbReference>
<dbReference type="SMART" id="SM00382">
    <property type="entry name" value="AAA"/>
    <property type="match status" value="2"/>
</dbReference>
<evidence type="ECO:0000313" key="13">
    <source>
        <dbReference type="Proteomes" id="UP000283576"/>
    </source>
</evidence>
<dbReference type="CDD" id="cd03225">
    <property type="entry name" value="ABC_cobalt_CbiO_domain1"/>
    <property type="match status" value="1"/>
</dbReference>
<comment type="function">
    <text evidence="10">Probably part of an ABC transporter complex. Responsible for energy coupling to the transport system.</text>
</comment>
<dbReference type="PANTHER" id="PTHR43553:SF23">
    <property type="entry name" value="ABC TRANSPORTER ATP-BINDING COMPONENT"/>
    <property type="match status" value="1"/>
</dbReference>
<evidence type="ECO:0000256" key="2">
    <source>
        <dbReference type="ARBA" id="ARBA00005417"/>
    </source>
</evidence>
<keyword evidence="5" id="KW-0677">Repeat</keyword>
<proteinExistence type="inferred from homology"/>
<gene>
    <name evidence="12" type="ORF">BUZ01_04015</name>
</gene>
<dbReference type="InterPro" id="IPR015856">
    <property type="entry name" value="ABC_transpr_CbiO/EcfA_su"/>
</dbReference>
<sequence length="486" mass="54924">MIEINDVSFSYKQTDGMQQLKDINLNIHKGEVICLAGASGCGKSTLIRLLNGIIPTFFQGDISGVIKVDNQSLFDQSMDDISRWYGTVFQNPRTQFFCLNTTRELAFESENIGLPATQIVESLTQSVEKFELEQLLDRSIFELSGGEKQLIACASVYITGHQCIILDEPSSNLDIKAIKKLKRMLEIWKAEGKTIIIAEHRLHYMIDIVDTFVIMEQGRIVNELTNQAFKQLTTEDLQQYGLRSTTIEQIQFKSVKNQGYRTLNIERLQFKYQGQQSLVLNISPVKLEFGAITAIIGENGAGKSTLARCLTGLERKMNAQITIDDQSLNAKDLAKMVFQVFQDVNNQLFTESIEAELRLSNDSIAEDQIVKRLRELGISEHIERHPLSLSGGEMQRLAIASALESNRKILIFDEPSSGLDGRNMRKLSTLLNELARFGHMILIITHDFEFVTYCADHIATMENGQIIDYCDNNPLNRDRLAHYIGL</sequence>
<evidence type="ECO:0000259" key="11">
    <source>
        <dbReference type="PROSITE" id="PS50893"/>
    </source>
</evidence>
<dbReference type="PROSITE" id="PS00211">
    <property type="entry name" value="ABC_TRANSPORTER_1"/>
    <property type="match status" value="1"/>
</dbReference>
<feature type="domain" description="ABC transporter" evidence="11">
    <location>
        <begin position="2"/>
        <end position="242"/>
    </location>
</feature>
<evidence type="ECO:0000256" key="9">
    <source>
        <dbReference type="ARBA" id="ARBA00023136"/>
    </source>
</evidence>
<keyword evidence="3" id="KW-0813">Transport</keyword>
<dbReference type="InterPro" id="IPR050095">
    <property type="entry name" value="ECF_ABC_transporter_ATP-bd"/>
</dbReference>
<evidence type="ECO:0000256" key="8">
    <source>
        <dbReference type="ARBA" id="ARBA00022967"/>
    </source>
</evidence>
<keyword evidence="8" id="KW-1278">Translocase</keyword>
<dbReference type="RefSeq" id="WP_107527972.1">
    <property type="nucleotide sequence ID" value="NZ_JAIBNU010000003.1"/>
</dbReference>
<comment type="subcellular location">
    <subcellularLocation>
        <location evidence="1">Cell membrane</location>
        <topology evidence="1">Peripheral membrane protein</topology>
    </subcellularLocation>
</comment>
<keyword evidence="7 12" id="KW-0067">ATP-binding</keyword>
<dbReference type="Proteomes" id="UP000283576">
    <property type="component" value="Unassembled WGS sequence"/>
</dbReference>
<dbReference type="GO" id="GO:0005524">
    <property type="term" value="F:ATP binding"/>
    <property type="evidence" value="ECO:0007669"/>
    <property type="project" value="UniProtKB-KW"/>
</dbReference>
<dbReference type="Pfam" id="PF00005">
    <property type="entry name" value="ABC_tran"/>
    <property type="match status" value="2"/>
</dbReference>
<evidence type="ECO:0000256" key="1">
    <source>
        <dbReference type="ARBA" id="ARBA00004202"/>
    </source>
</evidence>
<comment type="caution">
    <text evidence="12">The sequence shown here is derived from an EMBL/GenBank/DDBJ whole genome shotgun (WGS) entry which is preliminary data.</text>
</comment>
<dbReference type="InterPro" id="IPR003439">
    <property type="entry name" value="ABC_transporter-like_ATP-bd"/>
</dbReference>
<dbReference type="GO" id="GO:0016887">
    <property type="term" value="F:ATP hydrolysis activity"/>
    <property type="evidence" value="ECO:0007669"/>
    <property type="project" value="InterPro"/>
</dbReference>
<evidence type="ECO:0000256" key="3">
    <source>
        <dbReference type="ARBA" id="ARBA00022448"/>
    </source>
</evidence>
<evidence type="ECO:0000256" key="10">
    <source>
        <dbReference type="ARBA" id="ARBA00025157"/>
    </source>
</evidence>
<dbReference type="PANTHER" id="PTHR43553">
    <property type="entry name" value="HEAVY METAL TRANSPORTER"/>
    <property type="match status" value="1"/>
</dbReference>
<evidence type="ECO:0000256" key="4">
    <source>
        <dbReference type="ARBA" id="ARBA00022475"/>
    </source>
</evidence>